<reference evidence="1 2" key="1">
    <citation type="submission" date="2016-08" db="EMBL/GenBank/DDBJ databases">
        <authorList>
            <person name="Seilhamer J.J."/>
        </authorList>
    </citation>
    <scope>NUCLEOTIDE SEQUENCE [LARGE SCALE GENOMIC DNA]</scope>
    <source>
        <strain evidence="1 2">A37T2</strain>
    </source>
</reference>
<dbReference type="AlphaFoldDB" id="A0A1C4G8B9"/>
<name>A0A1C4G8B9_9BACT</name>
<gene>
    <name evidence="1" type="ORF">GA0116948_1324</name>
</gene>
<proteinExistence type="predicted"/>
<organism evidence="1 2">
    <name type="scientific">Chitinophaga costaii</name>
    <dbReference type="NCBI Taxonomy" id="1335309"/>
    <lineage>
        <taxon>Bacteria</taxon>
        <taxon>Pseudomonadati</taxon>
        <taxon>Bacteroidota</taxon>
        <taxon>Chitinophagia</taxon>
        <taxon>Chitinophagales</taxon>
        <taxon>Chitinophagaceae</taxon>
        <taxon>Chitinophaga</taxon>
    </lineage>
</organism>
<dbReference type="EMBL" id="FMAR01000032">
    <property type="protein sequence ID" value="SCC64458.1"/>
    <property type="molecule type" value="Genomic_DNA"/>
</dbReference>
<evidence type="ECO:0000313" key="2">
    <source>
        <dbReference type="Proteomes" id="UP000242818"/>
    </source>
</evidence>
<sequence>MFDDQFNMVSSNSGTRQVQASPGALQTLAVSAMTIKSTGFIYIYVSNESGQDVYFDNLVVNHTSGPLLEETHYYPFGLVMQGVSDKALKSQYAENKYHFNNGTEPQNKEFSDGSRLELYSTQYRMYDPQIGRFNILDPKPADSVSLYAAFYNNLIRYNDPLGDTTRVYVETSGAGHAWISTGEGDKMTVYS</sequence>
<dbReference type="NCBIfam" id="TIGR03696">
    <property type="entry name" value="Rhs_assc_core"/>
    <property type="match status" value="1"/>
</dbReference>
<dbReference type="Proteomes" id="UP000242818">
    <property type="component" value="Unassembled WGS sequence"/>
</dbReference>
<protein>
    <submittedName>
        <fullName evidence="1">RHS repeat-associated core domain-containing protein</fullName>
    </submittedName>
</protein>
<dbReference type="Gene3D" id="2.180.10.10">
    <property type="entry name" value="RHS repeat-associated core"/>
    <property type="match status" value="1"/>
</dbReference>
<accession>A0A1C4G8B9</accession>
<evidence type="ECO:0000313" key="1">
    <source>
        <dbReference type="EMBL" id="SCC64458.1"/>
    </source>
</evidence>
<keyword evidence="2" id="KW-1185">Reference proteome</keyword>
<dbReference type="STRING" id="1335309.GA0116948_1324"/>
<dbReference type="InterPro" id="IPR022385">
    <property type="entry name" value="Rhs_assc_core"/>
</dbReference>